<reference evidence="1" key="1">
    <citation type="submission" date="2019-08" db="EMBL/GenBank/DDBJ databases">
        <authorList>
            <person name="Kucharzyk K."/>
            <person name="Murdoch R.W."/>
            <person name="Higgins S."/>
            <person name="Loffler F."/>
        </authorList>
    </citation>
    <scope>NUCLEOTIDE SEQUENCE</scope>
</reference>
<gene>
    <name evidence="1" type="ORF">SDC9_101570</name>
</gene>
<evidence type="ECO:0000313" key="1">
    <source>
        <dbReference type="EMBL" id="MPM54790.1"/>
    </source>
</evidence>
<organism evidence="1">
    <name type="scientific">bioreactor metagenome</name>
    <dbReference type="NCBI Taxonomy" id="1076179"/>
    <lineage>
        <taxon>unclassified sequences</taxon>
        <taxon>metagenomes</taxon>
        <taxon>ecological metagenomes</taxon>
    </lineage>
</organism>
<dbReference type="AlphaFoldDB" id="A0A645ANW3"/>
<accession>A0A645ANW3</accession>
<comment type="caution">
    <text evidence="1">The sequence shown here is derived from an EMBL/GenBank/DDBJ whole genome shotgun (WGS) entry which is preliminary data.</text>
</comment>
<dbReference type="EMBL" id="VSSQ01014963">
    <property type="protein sequence ID" value="MPM54790.1"/>
    <property type="molecule type" value="Genomic_DNA"/>
</dbReference>
<proteinExistence type="predicted"/>
<sequence>MTCILIVTLIPAVDCAYHTKPILPIFLLLADYRVAIRNHLPGPVILESLCSIRRGRLYGTPIMEEQPMILLTILSAISMMAGCLQDQPLQPIFR</sequence>
<name>A0A645ANW3_9ZZZZ</name>
<protein>
    <submittedName>
        <fullName evidence="1">Uncharacterized protein</fullName>
    </submittedName>
</protein>